<accession>A0ACC0RSN2</accession>
<keyword evidence="2" id="KW-1185">Reference proteome</keyword>
<evidence type="ECO:0000313" key="1">
    <source>
        <dbReference type="EMBL" id="KAI9380296.1"/>
    </source>
</evidence>
<protein>
    <submittedName>
        <fullName evidence="1">Uncharacterized protein</fullName>
    </submittedName>
</protein>
<dbReference type="EMBL" id="CM009305">
    <property type="protein sequence ID" value="KAI9380296.1"/>
    <property type="molecule type" value="Genomic_DNA"/>
</dbReference>
<evidence type="ECO:0000313" key="2">
    <source>
        <dbReference type="Proteomes" id="UP000006729"/>
    </source>
</evidence>
<reference evidence="1 2" key="1">
    <citation type="journal article" date="2006" name="Science">
        <title>The genome of black cottonwood, Populus trichocarpa (Torr. &amp; Gray).</title>
        <authorList>
            <person name="Tuskan G.A."/>
            <person name="Difazio S."/>
            <person name="Jansson S."/>
            <person name="Bohlmann J."/>
            <person name="Grigoriev I."/>
            <person name="Hellsten U."/>
            <person name="Putnam N."/>
            <person name="Ralph S."/>
            <person name="Rombauts S."/>
            <person name="Salamov A."/>
            <person name="Schein J."/>
            <person name="Sterck L."/>
            <person name="Aerts A."/>
            <person name="Bhalerao R.R."/>
            <person name="Bhalerao R.P."/>
            <person name="Blaudez D."/>
            <person name="Boerjan W."/>
            <person name="Brun A."/>
            <person name="Brunner A."/>
            <person name="Busov V."/>
            <person name="Campbell M."/>
            <person name="Carlson J."/>
            <person name="Chalot M."/>
            <person name="Chapman J."/>
            <person name="Chen G.L."/>
            <person name="Cooper D."/>
            <person name="Coutinho P.M."/>
            <person name="Couturier J."/>
            <person name="Covert S."/>
            <person name="Cronk Q."/>
            <person name="Cunningham R."/>
            <person name="Davis J."/>
            <person name="Degroeve S."/>
            <person name="Dejardin A."/>
            <person name="Depamphilis C."/>
            <person name="Detter J."/>
            <person name="Dirks B."/>
            <person name="Dubchak I."/>
            <person name="Duplessis S."/>
            <person name="Ehlting J."/>
            <person name="Ellis B."/>
            <person name="Gendler K."/>
            <person name="Goodstein D."/>
            <person name="Gribskov M."/>
            <person name="Grimwood J."/>
            <person name="Groover A."/>
            <person name="Gunter L."/>
            <person name="Hamberger B."/>
            <person name="Heinze B."/>
            <person name="Helariutta Y."/>
            <person name="Henrissat B."/>
            <person name="Holligan D."/>
            <person name="Holt R."/>
            <person name="Huang W."/>
            <person name="Islam-Faridi N."/>
            <person name="Jones S."/>
            <person name="Jones-Rhoades M."/>
            <person name="Jorgensen R."/>
            <person name="Joshi C."/>
            <person name="Kangasjarvi J."/>
            <person name="Karlsson J."/>
            <person name="Kelleher C."/>
            <person name="Kirkpatrick R."/>
            <person name="Kirst M."/>
            <person name="Kohler A."/>
            <person name="Kalluri U."/>
            <person name="Larimer F."/>
            <person name="Leebens-Mack J."/>
            <person name="Leple J.C."/>
            <person name="Locascio P."/>
            <person name="Lou Y."/>
            <person name="Lucas S."/>
            <person name="Martin F."/>
            <person name="Montanini B."/>
            <person name="Napoli C."/>
            <person name="Nelson D.R."/>
            <person name="Nelson C."/>
            <person name="Nieminen K."/>
            <person name="Nilsson O."/>
            <person name="Pereda V."/>
            <person name="Peter G."/>
            <person name="Philippe R."/>
            <person name="Pilate G."/>
            <person name="Poliakov A."/>
            <person name="Razumovskaya J."/>
            <person name="Richardson P."/>
            <person name="Rinaldi C."/>
            <person name="Ritland K."/>
            <person name="Rouze P."/>
            <person name="Ryaboy D."/>
            <person name="Schmutz J."/>
            <person name="Schrader J."/>
            <person name="Segerman B."/>
            <person name="Shin H."/>
            <person name="Siddiqui A."/>
            <person name="Sterky F."/>
            <person name="Terry A."/>
            <person name="Tsai C.J."/>
            <person name="Uberbacher E."/>
            <person name="Unneberg P."/>
            <person name="Vahala J."/>
            <person name="Wall K."/>
            <person name="Wessler S."/>
            <person name="Yang G."/>
            <person name="Yin T."/>
            <person name="Douglas C."/>
            <person name="Marra M."/>
            <person name="Sandberg G."/>
            <person name="Van de Peer Y."/>
            <person name="Rokhsar D."/>
        </authorList>
    </citation>
    <scope>NUCLEOTIDE SEQUENCE [LARGE SCALE GENOMIC DNA]</scope>
    <source>
        <strain evidence="2">cv. Nisqually</strain>
    </source>
</reference>
<organism evidence="1 2">
    <name type="scientific">Populus trichocarpa</name>
    <name type="common">Western balsam poplar</name>
    <name type="synonym">Populus balsamifera subsp. trichocarpa</name>
    <dbReference type="NCBI Taxonomy" id="3694"/>
    <lineage>
        <taxon>Eukaryota</taxon>
        <taxon>Viridiplantae</taxon>
        <taxon>Streptophyta</taxon>
        <taxon>Embryophyta</taxon>
        <taxon>Tracheophyta</taxon>
        <taxon>Spermatophyta</taxon>
        <taxon>Magnoliopsida</taxon>
        <taxon>eudicotyledons</taxon>
        <taxon>Gunneridae</taxon>
        <taxon>Pentapetalae</taxon>
        <taxon>rosids</taxon>
        <taxon>fabids</taxon>
        <taxon>Malpighiales</taxon>
        <taxon>Salicaceae</taxon>
        <taxon>Saliceae</taxon>
        <taxon>Populus</taxon>
    </lineage>
</organism>
<name>A0ACC0RSN2_POPTR</name>
<gene>
    <name evidence="1" type="ORF">POPTR_016G062950v4</name>
</gene>
<proteinExistence type="predicted"/>
<dbReference type="Proteomes" id="UP000006729">
    <property type="component" value="Chromosome 16"/>
</dbReference>
<comment type="caution">
    <text evidence="1">The sequence shown here is derived from an EMBL/GenBank/DDBJ whole genome shotgun (WGS) entry which is preliminary data.</text>
</comment>
<sequence>MTPPISPFLSLQRDVQVPPPPAGYPCNLGHNRPECFTYYGGLESSNCCP</sequence>